<dbReference type="AlphaFoldDB" id="A0A1H8WVZ7"/>
<keyword evidence="3" id="KW-1185">Reference proteome</keyword>
<feature type="signal peptide" evidence="1">
    <location>
        <begin position="1"/>
        <end position="24"/>
    </location>
</feature>
<proteinExistence type="predicted"/>
<protein>
    <submittedName>
        <fullName evidence="2">Uncharacterized protein</fullName>
    </submittedName>
</protein>
<gene>
    <name evidence="2" type="ORF">SAMN04490178_11862</name>
</gene>
<feature type="chain" id="PRO_5011474614" evidence="1">
    <location>
        <begin position="25"/>
        <end position="336"/>
    </location>
</feature>
<reference evidence="2 3" key="1">
    <citation type="submission" date="2016-10" db="EMBL/GenBank/DDBJ databases">
        <authorList>
            <person name="de Groot N.N."/>
        </authorList>
    </citation>
    <scope>NUCLEOTIDE SEQUENCE [LARGE SCALE GENOMIC DNA]</scope>
    <source>
        <strain evidence="2 3">DSM 13305</strain>
    </source>
</reference>
<accession>A0A1H8WVZ7</accession>
<name>A0A1H8WVZ7_9FIRM</name>
<keyword evidence="1" id="KW-0732">Signal</keyword>
<dbReference type="RefSeq" id="WP_091748782.1">
    <property type="nucleotide sequence ID" value="NZ_FODY01000018.1"/>
</dbReference>
<dbReference type="EMBL" id="FODY01000018">
    <property type="protein sequence ID" value="SEP31779.1"/>
    <property type="molecule type" value="Genomic_DNA"/>
</dbReference>
<organism evidence="2 3">
    <name type="scientific">Propionispora vibrioides</name>
    <dbReference type="NCBI Taxonomy" id="112903"/>
    <lineage>
        <taxon>Bacteria</taxon>
        <taxon>Bacillati</taxon>
        <taxon>Bacillota</taxon>
        <taxon>Negativicutes</taxon>
        <taxon>Selenomonadales</taxon>
        <taxon>Sporomusaceae</taxon>
        <taxon>Propionispora</taxon>
    </lineage>
</organism>
<evidence type="ECO:0000256" key="1">
    <source>
        <dbReference type="SAM" id="SignalP"/>
    </source>
</evidence>
<sequence>MLSLRRLFLLVLLVINLVAVPVMAEEASIGQFAQRPQLIGYWELVPTNPDMAKVSKFDPGPLPYQWFAFYDSGQMVSIKTDDPLRKVTPKDLDNVLKKSPDQVAAFSFKNGFITISEQGSATPELWGVNVITKKVLLAKVEHLPGDLIMSLDSGGKVTFYRHLRRVVLTDYDAGKRGSPIKSLPIAAKDGQTVSGAEREIIRTLVPYFTAISEKDTAAMKRIFPDLRSVPDDRLRSLPVKNYTLHGLEDVTYDGSRLRAVAIYSFEIEKPGTIGRNIATISADIHLALENGSWVIVGWFQRGSDSSDMEYFQDIFSRQEKAEKRYGTANLAKWDGL</sequence>
<evidence type="ECO:0000313" key="2">
    <source>
        <dbReference type="EMBL" id="SEP31779.1"/>
    </source>
</evidence>
<dbReference type="OrthoDB" id="1680602at2"/>
<dbReference type="Proteomes" id="UP000198847">
    <property type="component" value="Unassembled WGS sequence"/>
</dbReference>
<evidence type="ECO:0000313" key="3">
    <source>
        <dbReference type="Proteomes" id="UP000198847"/>
    </source>
</evidence>